<dbReference type="ExpressionAtlas" id="C6T819">
    <property type="expression patterns" value="baseline and differential"/>
</dbReference>
<proteinExistence type="evidence at transcript level"/>
<feature type="signal peptide" evidence="12">
    <location>
        <begin position="1"/>
        <end position="25"/>
    </location>
</feature>
<evidence type="ECO:0000256" key="12">
    <source>
        <dbReference type="SAM" id="SignalP"/>
    </source>
</evidence>
<evidence type="ECO:0000256" key="6">
    <source>
        <dbReference type="ARBA" id="ARBA00022723"/>
    </source>
</evidence>
<keyword evidence="11" id="KW-0325">Glycoprotein</keyword>
<evidence type="ECO:0000256" key="1">
    <source>
        <dbReference type="ARBA" id="ARBA00000032"/>
    </source>
</evidence>
<evidence type="ECO:0000256" key="10">
    <source>
        <dbReference type="ARBA" id="ARBA00023004"/>
    </source>
</evidence>
<organism evidence="14">
    <name type="scientific">Glycine max</name>
    <name type="common">Soybean</name>
    <name type="synonym">Glycine hispida</name>
    <dbReference type="NCBI Taxonomy" id="3847"/>
    <lineage>
        <taxon>Eukaryota</taxon>
        <taxon>Viridiplantae</taxon>
        <taxon>Streptophyta</taxon>
        <taxon>Embryophyta</taxon>
        <taxon>Tracheophyta</taxon>
        <taxon>Spermatophyta</taxon>
        <taxon>Magnoliopsida</taxon>
        <taxon>eudicotyledons</taxon>
        <taxon>Gunneridae</taxon>
        <taxon>Pentapetalae</taxon>
        <taxon>rosids</taxon>
        <taxon>fabids</taxon>
        <taxon>Fabales</taxon>
        <taxon>Fabaceae</taxon>
        <taxon>Papilionoideae</taxon>
        <taxon>50 kb inversion clade</taxon>
        <taxon>NPAAA clade</taxon>
        <taxon>indigoferoid/millettioid clade</taxon>
        <taxon>Phaseoleae</taxon>
        <taxon>Glycine</taxon>
        <taxon>Glycine subgen. Soja</taxon>
    </lineage>
</organism>
<dbReference type="GO" id="GO:0046872">
    <property type="term" value="F:metal ion binding"/>
    <property type="evidence" value="ECO:0007669"/>
    <property type="project" value="UniProtKB-KW"/>
</dbReference>
<dbReference type="PANTHER" id="PTHR22953:SF86">
    <property type="entry name" value="PURPLE ACID PHOSPHATASE 10"/>
    <property type="match status" value="1"/>
</dbReference>
<evidence type="ECO:0000259" key="13">
    <source>
        <dbReference type="Pfam" id="PF16656"/>
    </source>
</evidence>
<dbReference type="FunFam" id="2.60.40.380:FF:000001">
    <property type="entry name" value="Fe(3+)-Zn(2+) purple acid phosphatase"/>
    <property type="match status" value="1"/>
</dbReference>
<dbReference type="Gene3D" id="2.60.40.380">
    <property type="entry name" value="Purple acid phosphatase-like, N-terminal"/>
    <property type="match status" value="1"/>
</dbReference>
<comment type="similarity">
    <text evidence="4">Belongs to the metallophosphoesterase superfamily. Purple acid phosphatase family.</text>
</comment>
<accession>C6T819</accession>
<dbReference type="EMBL" id="BT093611">
    <property type="protein sequence ID" value="ACU17971.1"/>
    <property type="molecule type" value="mRNA"/>
</dbReference>
<keyword evidence="6" id="KW-0479">Metal-binding</keyword>
<dbReference type="Pfam" id="PF16656">
    <property type="entry name" value="Pur_ac_phosph_N"/>
    <property type="match status" value="1"/>
</dbReference>
<dbReference type="InterPro" id="IPR015914">
    <property type="entry name" value="PAPs_N"/>
</dbReference>
<comment type="cofactor">
    <cofactor evidence="3">
        <name>Fe cation</name>
        <dbReference type="ChEBI" id="CHEBI:24875"/>
    </cofactor>
</comment>
<comment type="cofactor">
    <cofactor evidence="2">
        <name>Zn(2+)</name>
        <dbReference type="ChEBI" id="CHEBI:29105"/>
    </cofactor>
</comment>
<evidence type="ECO:0000256" key="7">
    <source>
        <dbReference type="ARBA" id="ARBA00022729"/>
    </source>
</evidence>
<feature type="domain" description="Purple acid phosphatase N-terminal" evidence="13">
    <location>
        <begin position="54"/>
        <end position="145"/>
    </location>
</feature>
<feature type="chain" id="PRO_5002971248" description="acid phosphatase" evidence="12">
    <location>
        <begin position="26"/>
        <end position="307"/>
    </location>
</feature>
<dbReference type="Gene3D" id="3.60.21.10">
    <property type="match status" value="1"/>
</dbReference>
<dbReference type="SUPFAM" id="SSF56300">
    <property type="entry name" value="Metallo-dependent phosphatases"/>
    <property type="match status" value="1"/>
</dbReference>
<dbReference type="InterPro" id="IPR029052">
    <property type="entry name" value="Metallo-depent_PP-like"/>
</dbReference>
<dbReference type="SUPFAM" id="SSF49363">
    <property type="entry name" value="Purple acid phosphatase, N-terminal domain"/>
    <property type="match status" value="1"/>
</dbReference>
<evidence type="ECO:0000256" key="5">
    <source>
        <dbReference type="ARBA" id="ARBA00012646"/>
    </source>
</evidence>
<dbReference type="AlphaFoldDB" id="C6T819"/>
<evidence type="ECO:0000256" key="3">
    <source>
        <dbReference type="ARBA" id="ARBA00001962"/>
    </source>
</evidence>
<evidence type="ECO:0000256" key="11">
    <source>
        <dbReference type="ARBA" id="ARBA00023180"/>
    </source>
</evidence>
<keyword evidence="8" id="KW-0378">Hydrolase</keyword>
<evidence type="ECO:0000256" key="8">
    <source>
        <dbReference type="ARBA" id="ARBA00022801"/>
    </source>
</evidence>
<dbReference type="EC" id="3.1.3.2" evidence="5"/>
<keyword evidence="10" id="KW-0408">Iron</keyword>
<name>C6T819_SOYBN</name>
<dbReference type="InterPro" id="IPR008963">
    <property type="entry name" value="Purple_acid_Pase-like_N"/>
</dbReference>
<comment type="catalytic activity">
    <reaction evidence="1">
        <text>a phosphate monoester + H2O = an alcohol + phosphate</text>
        <dbReference type="Rhea" id="RHEA:15017"/>
        <dbReference type="ChEBI" id="CHEBI:15377"/>
        <dbReference type="ChEBI" id="CHEBI:30879"/>
        <dbReference type="ChEBI" id="CHEBI:43474"/>
        <dbReference type="ChEBI" id="CHEBI:67140"/>
        <dbReference type="EC" id="3.1.3.2"/>
    </reaction>
</comment>
<protein>
    <recommendedName>
        <fullName evidence="5">acid phosphatase</fullName>
        <ecNumber evidence="5">3.1.3.2</ecNumber>
    </recommendedName>
</protein>
<sequence length="307" mass="35035">MGVVEGLLALGLILNVCVVCNGGTSSPFVRKVEKAVDMPLDSDVFAIPPGYNAPQQVHITQGDLVGKAVIVSWVTVDEPGSSEVRYWSENSDQKKIVEGKLVTYRFFNYTSGFIHHTTIRNLEYNTKYYYEVGLGNTTRQFWFVTPPEIGPDVPYTFGLIGDLGQSFDSNKTLSHYELNPRKGQTVLFVGDLSYADNYPNHDNIRWDSWGRFTERSVAYQPWIWTAETMKLILLQKLVKLYLSSLIPTVTMFLIKHLKVLHPSGILSRELQHTSLFWPHIQRMENIHHNINGLKRSYRKLTGQRLLG</sequence>
<reference evidence="14" key="1">
    <citation type="submission" date="2009-08" db="EMBL/GenBank/DDBJ databases">
        <authorList>
            <person name="Cheung F."/>
            <person name="Xiao Y."/>
            <person name="Chan A."/>
            <person name="Moskal W."/>
            <person name="Town C.D."/>
        </authorList>
    </citation>
    <scope>NUCLEOTIDE SEQUENCE</scope>
</reference>
<keyword evidence="7 12" id="KW-0732">Signal</keyword>
<evidence type="ECO:0000256" key="4">
    <source>
        <dbReference type="ARBA" id="ARBA00008723"/>
    </source>
</evidence>
<keyword evidence="9" id="KW-0862">Zinc</keyword>
<dbReference type="GO" id="GO:0003993">
    <property type="term" value="F:acid phosphatase activity"/>
    <property type="evidence" value="ECO:0007669"/>
    <property type="project" value="UniProtKB-EC"/>
</dbReference>
<evidence type="ECO:0000256" key="2">
    <source>
        <dbReference type="ARBA" id="ARBA00001947"/>
    </source>
</evidence>
<dbReference type="PANTHER" id="PTHR22953">
    <property type="entry name" value="ACID PHOSPHATASE RELATED"/>
    <property type="match status" value="1"/>
</dbReference>
<evidence type="ECO:0000256" key="9">
    <source>
        <dbReference type="ARBA" id="ARBA00022833"/>
    </source>
</evidence>
<dbReference type="InterPro" id="IPR039331">
    <property type="entry name" value="PAPs-like"/>
</dbReference>
<evidence type="ECO:0000313" key="14">
    <source>
        <dbReference type="EMBL" id="ACU17971.1"/>
    </source>
</evidence>